<dbReference type="Pfam" id="PF02321">
    <property type="entry name" value="OEP"/>
    <property type="match status" value="2"/>
</dbReference>
<evidence type="ECO:0000256" key="5">
    <source>
        <dbReference type="ARBA" id="ARBA00022692"/>
    </source>
</evidence>
<feature type="signal peptide" evidence="8">
    <location>
        <begin position="1"/>
        <end position="22"/>
    </location>
</feature>
<keyword evidence="6" id="KW-0472">Membrane</keyword>
<dbReference type="EMBL" id="QGEG01000001">
    <property type="protein sequence ID" value="PWL40375.1"/>
    <property type="molecule type" value="Genomic_DNA"/>
</dbReference>
<evidence type="ECO:0000313" key="10">
    <source>
        <dbReference type="Proteomes" id="UP000245762"/>
    </source>
</evidence>
<proteinExistence type="inferred from homology"/>
<name>A0A316L620_9FLAO</name>
<comment type="caution">
    <text evidence="9">The sequence shown here is derived from an EMBL/GenBank/DDBJ whole genome shotgun (WGS) entry which is preliminary data.</text>
</comment>
<dbReference type="GO" id="GO:0015562">
    <property type="term" value="F:efflux transmembrane transporter activity"/>
    <property type="evidence" value="ECO:0007669"/>
    <property type="project" value="InterPro"/>
</dbReference>
<dbReference type="SUPFAM" id="SSF56954">
    <property type="entry name" value="Outer membrane efflux proteins (OEP)"/>
    <property type="match status" value="1"/>
</dbReference>
<keyword evidence="10" id="KW-1185">Reference proteome</keyword>
<sequence>MIKSIFSALPLFLFVFISTAEAQERVLSKEEAIDLTLENNLGIQVARNTQKIDDNNAGILNSGYLPTVTANAGGSIDKQNTEGQLASGDTRTADGAETRRYNASVDVNYTLFDGLNRYYSYKSFKERSQQSELEVRQTIENTILQLFAVYYEAARLTENTKNLEQALGISKDRLKRARYQFEYGQNTGLDVLNAEVDINTDSINLLNSRQQLRNTMRDLNLVLNQDLSSQFLADTTVNFVPGLQMENMHNEAKSNNIRLQLVEKDMNITMYNVKAAKSVFLPTIGLTGTYGWNESSNNSPLAFLIQNTSTGVTGAVNLSWNLFDGGRGITGIKNVKIGYENQELLKKQIELEVERDIRNAWDSYTNALYVLEVQEKNLQTNQNNFNRTDERYKLGQVTSIEFRQAQLNLLNAELAQSQAKYSAKLAELQMLQISGQLLNVDF</sequence>
<evidence type="ECO:0000256" key="3">
    <source>
        <dbReference type="ARBA" id="ARBA00022448"/>
    </source>
</evidence>
<comment type="similarity">
    <text evidence="2">Belongs to the outer membrane factor (OMF) (TC 1.B.17) family.</text>
</comment>
<evidence type="ECO:0000256" key="2">
    <source>
        <dbReference type="ARBA" id="ARBA00007613"/>
    </source>
</evidence>
<comment type="subcellular location">
    <subcellularLocation>
        <location evidence="1">Cell outer membrane</location>
    </subcellularLocation>
</comment>
<dbReference type="Gene3D" id="1.20.1600.10">
    <property type="entry name" value="Outer membrane efflux proteins (OEP)"/>
    <property type="match status" value="1"/>
</dbReference>
<dbReference type="OrthoDB" id="9771205at2"/>
<evidence type="ECO:0000256" key="6">
    <source>
        <dbReference type="ARBA" id="ARBA00023136"/>
    </source>
</evidence>
<dbReference type="Proteomes" id="UP000245762">
    <property type="component" value="Unassembled WGS sequence"/>
</dbReference>
<dbReference type="AlphaFoldDB" id="A0A316L620"/>
<reference evidence="9 10" key="1">
    <citation type="submission" date="2018-05" db="EMBL/GenBank/DDBJ databases">
        <title>Complete genome sequence of Flagellimonas aquimarina ECD12 isolated from seaweed Ecklonia cava.</title>
        <authorList>
            <person name="Choi S."/>
            <person name="Seong C."/>
        </authorList>
    </citation>
    <scope>NUCLEOTIDE SEQUENCE [LARGE SCALE GENOMIC DNA]</scope>
    <source>
        <strain evidence="9 10">ECD12</strain>
    </source>
</reference>
<gene>
    <name evidence="9" type="ORF">DKG77_06045</name>
</gene>
<dbReference type="InterPro" id="IPR003423">
    <property type="entry name" value="OMP_efflux"/>
</dbReference>
<keyword evidence="3" id="KW-0813">Transport</keyword>
<dbReference type="GO" id="GO:0015288">
    <property type="term" value="F:porin activity"/>
    <property type="evidence" value="ECO:0007669"/>
    <property type="project" value="TreeGrafter"/>
</dbReference>
<protein>
    <submittedName>
        <fullName evidence="9">Transporter</fullName>
    </submittedName>
</protein>
<keyword evidence="8" id="KW-0732">Signal</keyword>
<accession>A0A316L620</accession>
<keyword evidence="5" id="KW-0812">Transmembrane</keyword>
<evidence type="ECO:0000256" key="8">
    <source>
        <dbReference type="SAM" id="SignalP"/>
    </source>
</evidence>
<evidence type="ECO:0000313" key="9">
    <source>
        <dbReference type="EMBL" id="PWL40375.1"/>
    </source>
</evidence>
<keyword evidence="7" id="KW-0998">Cell outer membrane</keyword>
<evidence type="ECO:0000256" key="7">
    <source>
        <dbReference type="ARBA" id="ARBA00023237"/>
    </source>
</evidence>
<dbReference type="InterPro" id="IPR051906">
    <property type="entry name" value="TolC-like"/>
</dbReference>
<evidence type="ECO:0000256" key="1">
    <source>
        <dbReference type="ARBA" id="ARBA00004442"/>
    </source>
</evidence>
<keyword evidence="4" id="KW-1134">Transmembrane beta strand</keyword>
<dbReference type="PANTHER" id="PTHR30026">
    <property type="entry name" value="OUTER MEMBRANE PROTEIN TOLC"/>
    <property type="match status" value="1"/>
</dbReference>
<dbReference type="GO" id="GO:0009279">
    <property type="term" value="C:cell outer membrane"/>
    <property type="evidence" value="ECO:0007669"/>
    <property type="project" value="UniProtKB-SubCell"/>
</dbReference>
<dbReference type="GO" id="GO:1990281">
    <property type="term" value="C:efflux pump complex"/>
    <property type="evidence" value="ECO:0007669"/>
    <property type="project" value="TreeGrafter"/>
</dbReference>
<dbReference type="PANTHER" id="PTHR30026:SF20">
    <property type="entry name" value="OUTER MEMBRANE PROTEIN TOLC"/>
    <property type="match status" value="1"/>
</dbReference>
<evidence type="ECO:0000256" key="4">
    <source>
        <dbReference type="ARBA" id="ARBA00022452"/>
    </source>
</evidence>
<organism evidence="9 10">
    <name type="scientific">Flagellimonas aquimarina</name>
    <dbReference type="NCBI Taxonomy" id="2201895"/>
    <lineage>
        <taxon>Bacteria</taxon>
        <taxon>Pseudomonadati</taxon>
        <taxon>Bacteroidota</taxon>
        <taxon>Flavobacteriia</taxon>
        <taxon>Flavobacteriales</taxon>
        <taxon>Flavobacteriaceae</taxon>
        <taxon>Flagellimonas</taxon>
    </lineage>
</organism>
<feature type="chain" id="PRO_5016463347" evidence="8">
    <location>
        <begin position="23"/>
        <end position="442"/>
    </location>
</feature>